<dbReference type="OrthoDB" id="45365at2759"/>
<dbReference type="InterPro" id="IPR002110">
    <property type="entry name" value="Ankyrin_rpt"/>
</dbReference>
<gene>
    <name evidence="3 4" type="primary">ANKRD9</name>
</gene>
<accession>A0A6P7Z322</accession>
<keyword evidence="2" id="KW-1185">Reference proteome</keyword>
<name>A0A6P7Z322_9AMPH</name>
<keyword evidence="1" id="KW-0040">ANK repeat</keyword>
<evidence type="ECO:0000313" key="4">
    <source>
        <dbReference type="RefSeq" id="XP_030070149.1"/>
    </source>
</evidence>
<reference evidence="3 4" key="1">
    <citation type="submission" date="2025-04" db="UniProtKB">
        <authorList>
            <consortium name="RefSeq"/>
        </authorList>
    </citation>
    <scope>IDENTIFICATION</scope>
</reference>
<dbReference type="KEGG" id="muo:115477424"/>
<dbReference type="InterPro" id="IPR036770">
    <property type="entry name" value="Ankyrin_rpt-contain_sf"/>
</dbReference>
<dbReference type="RefSeq" id="XP_030070149.1">
    <property type="nucleotide sequence ID" value="XM_030214289.1"/>
</dbReference>
<dbReference type="PROSITE" id="PS50088">
    <property type="entry name" value="ANK_REPEAT"/>
    <property type="match status" value="1"/>
</dbReference>
<sequence>MPGNVKWLNSCSNDSYQSQKQCRKTSFAFYQAVRDLLPVWILEDMRLMEVLHWEEGRRVSTYSPSEALLYALVHDHQSYAQYLLSHFPEDALARPSKSFGCCQASAPHLAMAVRYNRSSILLRILKTIQDFPADQRASYVNRQGCAGVEGGKTPLHLACELLRSKCLVLLLGHGASPCLVDSGGNTPLDTLLQQIGESQKDIHTALLCLDSFSLFLPVKLCFQNHRWLLEEQEFWQNLLGEPRFLWLSGSSPPSLFIRSMQVLIHCLSPARFPEGLDELPLPAFLKPLDLKWKS</sequence>
<evidence type="ECO:0000313" key="2">
    <source>
        <dbReference type="Proteomes" id="UP000515156"/>
    </source>
</evidence>
<protein>
    <submittedName>
        <fullName evidence="3 4">Ankyrin repeat domain-containing protein 9</fullName>
    </submittedName>
</protein>
<dbReference type="SMART" id="SM00248">
    <property type="entry name" value="ANK"/>
    <property type="match status" value="1"/>
</dbReference>
<evidence type="ECO:0000313" key="3">
    <source>
        <dbReference type="RefSeq" id="XP_030070148.1"/>
    </source>
</evidence>
<dbReference type="Gene3D" id="1.25.40.20">
    <property type="entry name" value="Ankyrin repeat-containing domain"/>
    <property type="match status" value="1"/>
</dbReference>
<dbReference type="GeneID" id="115477424"/>
<dbReference type="InterPro" id="IPR052391">
    <property type="entry name" value="E3_Ligase-Neurotoxin"/>
</dbReference>
<organism evidence="2 4">
    <name type="scientific">Microcaecilia unicolor</name>
    <dbReference type="NCBI Taxonomy" id="1415580"/>
    <lineage>
        <taxon>Eukaryota</taxon>
        <taxon>Metazoa</taxon>
        <taxon>Chordata</taxon>
        <taxon>Craniata</taxon>
        <taxon>Vertebrata</taxon>
        <taxon>Euteleostomi</taxon>
        <taxon>Amphibia</taxon>
        <taxon>Gymnophiona</taxon>
        <taxon>Siphonopidae</taxon>
        <taxon>Microcaecilia</taxon>
    </lineage>
</organism>
<dbReference type="PANTHER" id="PTHR24133:SF16">
    <property type="entry name" value="ANKYRIN REPEAT DOMAIN-CONTAINING PROTEIN 9"/>
    <property type="match status" value="1"/>
</dbReference>
<dbReference type="SUPFAM" id="SSF48403">
    <property type="entry name" value="Ankyrin repeat"/>
    <property type="match status" value="1"/>
</dbReference>
<feature type="repeat" description="ANK" evidence="1">
    <location>
        <begin position="150"/>
        <end position="182"/>
    </location>
</feature>
<dbReference type="PANTHER" id="PTHR24133">
    <property type="entry name" value="ANKYRIN DOMAIN-CONTAINING"/>
    <property type="match status" value="1"/>
</dbReference>
<dbReference type="CTD" id="122416"/>
<proteinExistence type="predicted"/>
<dbReference type="RefSeq" id="XP_030070148.1">
    <property type="nucleotide sequence ID" value="XM_030214288.1"/>
</dbReference>
<dbReference type="Pfam" id="PF00023">
    <property type="entry name" value="Ank"/>
    <property type="match status" value="1"/>
</dbReference>
<dbReference type="PROSITE" id="PS50297">
    <property type="entry name" value="ANK_REP_REGION"/>
    <property type="match status" value="1"/>
</dbReference>
<dbReference type="Proteomes" id="UP000515156">
    <property type="component" value="Chromosome 9"/>
</dbReference>
<dbReference type="AlphaFoldDB" id="A0A6P7Z322"/>
<evidence type="ECO:0000256" key="1">
    <source>
        <dbReference type="PROSITE-ProRule" id="PRU00023"/>
    </source>
</evidence>